<sequence length="99" mass="11027">MVIINHRGRELARIDQREGALALAPPGILTRVVFSMAVPSLHQGGLAVARGPPAKLMAHDVGRRGQKLAPEYRWTATSILTARVHAPRLSRLRHRFPRR</sequence>
<name>A0A432JI88_9GAMM</name>
<protein>
    <submittedName>
        <fullName evidence="1">Uncharacterized protein</fullName>
    </submittedName>
</protein>
<dbReference type="EMBL" id="RXHI01000021">
    <property type="protein sequence ID" value="RUA22229.1"/>
    <property type="molecule type" value="Genomic_DNA"/>
</dbReference>
<organism evidence="1">
    <name type="scientific">Billgrantia gudaonensis</name>
    <dbReference type="NCBI Taxonomy" id="376427"/>
    <lineage>
        <taxon>Bacteria</taxon>
        <taxon>Pseudomonadati</taxon>
        <taxon>Pseudomonadota</taxon>
        <taxon>Gammaproteobacteria</taxon>
        <taxon>Oceanospirillales</taxon>
        <taxon>Halomonadaceae</taxon>
        <taxon>Billgrantia</taxon>
    </lineage>
</organism>
<dbReference type="AlphaFoldDB" id="A0A432JI88"/>
<evidence type="ECO:0000313" key="1">
    <source>
        <dbReference type="EMBL" id="RUA22229.1"/>
    </source>
</evidence>
<reference evidence="1" key="1">
    <citation type="submission" date="2018-12" db="EMBL/GenBank/DDBJ databases">
        <authorList>
            <person name="Jadhav K."/>
            <person name="Kushwaha B."/>
            <person name="Jadhav I."/>
        </authorList>
    </citation>
    <scope>NUCLEOTIDE SEQUENCE [LARGE SCALE GENOMIC DNA]</scope>
    <source>
        <strain evidence="1">SBS 10</strain>
    </source>
</reference>
<accession>A0A432JI88</accession>
<comment type="caution">
    <text evidence="1">The sequence shown here is derived from an EMBL/GenBank/DDBJ whole genome shotgun (WGS) entry which is preliminary data.</text>
</comment>
<gene>
    <name evidence="1" type="ORF">DSL92_06995</name>
</gene>
<proteinExistence type="predicted"/>